<feature type="domain" description="Acyl-CoA thioesterase-like N-terminal HotDog" evidence="1">
    <location>
        <begin position="20"/>
        <end position="96"/>
    </location>
</feature>
<gene>
    <name evidence="3" type="ORF">WHI96_23990</name>
</gene>
<dbReference type="EMBL" id="JBEDNP010000019">
    <property type="protein sequence ID" value="MEQ3541877.1"/>
    <property type="molecule type" value="Genomic_DNA"/>
</dbReference>
<dbReference type="InterPro" id="IPR029069">
    <property type="entry name" value="HotDog_dom_sf"/>
</dbReference>
<evidence type="ECO:0000313" key="4">
    <source>
        <dbReference type="Proteomes" id="UP001464923"/>
    </source>
</evidence>
<name>A0ABV1K3F8_9PSEU</name>
<protein>
    <submittedName>
        <fullName evidence="3">Thioesterase family protein</fullName>
    </submittedName>
</protein>
<accession>A0ABV1K3F8</accession>
<comment type="caution">
    <text evidence="3">The sequence shown here is derived from an EMBL/GenBank/DDBJ whole genome shotgun (WGS) entry which is preliminary data.</text>
</comment>
<dbReference type="SUPFAM" id="SSF54637">
    <property type="entry name" value="Thioesterase/thiol ester dehydrase-isomerase"/>
    <property type="match status" value="1"/>
</dbReference>
<sequence length="257" mass="27015">MTTTVEPDGGVVEIPSVDRTWWSWSGVHGGLAAAMLVRHARRHAGDLGVRSVHGSLLRPVGDGGLHLATEVMRRSAGSVLARSVLREGGAASVLATTLLAGRTAPVHQPSRPPAVPPVEDCPDAGFDPGPVPFIQHLEVRMAGDVRPFDGGTDPVLRAWIRLREPQFDAAETAVVLLDSMPPALYALTTAPVPIPTAEFSVHLTDGLDGIGGGDGWSLIEVRTEQASATWSVDSSSLWDSAGTLLAVGRQTRRILGA</sequence>
<organism evidence="3 4">
    <name type="scientific">Pseudonocardia tropica</name>
    <dbReference type="NCBI Taxonomy" id="681289"/>
    <lineage>
        <taxon>Bacteria</taxon>
        <taxon>Bacillati</taxon>
        <taxon>Actinomycetota</taxon>
        <taxon>Actinomycetes</taxon>
        <taxon>Pseudonocardiales</taxon>
        <taxon>Pseudonocardiaceae</taxon>
        <taxon>Pseudonocardia</taxon>
    </lineage>
</organism>
<keyword evidence="4" id="KW-1185">Reference proteome</keyword>
<evidence type="ECO:0000313" key="3">
    <source>
        <dbReference type="EMBL" id="MEQ3541877.1"/>
    </source>
</evidence>
<dbReference type="Pfam" id="PF20789">
    <property type="entry name" value="4HBT_3C"/>
    <property type="match status" value="1"/>
</dbReference>
<dbReference type="Gene3D" id="2.40.160.210">
    <property type="entry name" value="Acyl-CoA thioesterase, double hotdog domain"/>
    <property type="match status" value="1"/>
</dbReference>
<dbReference type="InterPro" id="IPR049450">
    <property type="entry name" value="ACOT8-like_C"/>
</dbReference>
<dbReference type="InterPro" id="IPR049449">
    <property type="entry name" value="TesB_ACOT8-like_N"/>
</dbReference>
<dbReference type="Proteomes" id="UP001464923">
    <property type="component" value="Unassembled WGS sequence"/>
</dbReference>
<feature type="domain" description="Acyl-CoA thioesterase-like C-terminal" evidence="2">
    <location>
        <begin position="119"/>
        <end position="251"/>
    </location>
</feature>
<evidence type="ECO:0000259" key="2">
    <source>
        <dbReference type="Pfam" id="PF20789"/>
    </source>
</evidence>
<dbReference type="InterPro" id="IPR042171">
    <property type="entry name" value="Acyl-CoA_hotdog"/>
</dbReference>
<proteinExistence type="predicted"/>
<evidence type="ECO:0000259" key="1">
    <source>
        <dbReference type="Pfam" id="PF13622"/>
    </source>
</evidence>
<dbReference type="RefSeq" id="WP_345640570.1">
    <property type="nucleotide sequence ID" value="NZ_BAABLY010000003.1"/>
</dbReference>
<dbReference type="Pfam" id="PF13622">
    <property type="entry name" value="4HBT_3"/>
    <property type="match status" value="1"/>
</dbReference>
<reference evidence="3 4" key="1">
    <citation type="submission" date="2024-03" db="EMBL/GenBank/DDBJ databases">
        <title>Draft genome sequence of Pseudonocardia tropica JCM 19149.</title>
        <authorList>
            <person name="Butdee W."/>
            <person name="Duangmal K."/>
        </authorList>
    </citation>
    <scope>NUCLEOTIDE SEQUENCE [LARGE SCALE GENOMIC DNA]</scope>
    <source>
        <strain evidence="3 4">JCM 19149</strain>
    </source>
</reference>